<feature type="compositionally biased region" description="Basic and acidic residues" evidence="7">
    <location>
        <begin position="9"/>
        <end position="19"/>
    </location>
</feature>
<dbReference type="GeneID" id="25915321"/>
<evidence type="ECO:0000256" key="3">
    <source>
        <dbReference type="ARBA" id="ARBA00023015"/>
    </source>
</evidence>
<keyword evidence="2" id="KW-0678">Repressor</keyword>
<dbReference type="GO" id="GO:0005654">
    <property type="term" value="C:nucleoplasm"/>
    <property type="evidence" value="ECO:0007669"/>
    <property type="project" value="UniProtKB-ARBA"/>
</dbReference>
<evidence type="ECO:0000256" key="2">
    <source>
        <dbReference type="ARBA" id="ARBA00022491"/>
    </source>
</evidence>
<keyword evidence="5" id="KW-0539">Nucleus</keyword>
<feature type="coiled-coil region" evidence="6">
    <location>
        <begin position="34"/>
        <end position="76"/>
    </location>
</feature>
<comment type="subcellular location">
    <subcellularLocation>
        <location evidence="1">Nucleus</location>
    </subcellularLocation>
</comment>
<sequence length="108" mass="12713">MNGMMAEPEWDRDSDHDEEGKSDDDSTVFNELKETLYRRDIDAIDKELKELETNTHEAHNAEVNELEMQKEKRLEQCKIYSRYLTQCVNSRFNKQKKESEEALAKAIG</sequence>
<proteinExistence type="predicted"/>
<protein>
    <submittedName>
        <fullName evidence="8">Uncharacterized protein</fullName>
    </submittedName>
</protein>
<evidence type="ECO:0000256" key="7">
    <source>
        <dbReference type="SAM" id="MobiDB-lite"/>
    </source>
</evidence>
<dbReference type="GO" id="GO:0010468">
    <property type="term" value="P:regulation of gene expression"/>
    <property type="evidence" value="ECO:0007669"/>
    <property type="project" value="UniProtKB-ARBA"/>
</dbReference>
<dbReference type="Proteomes" id="UP000054560">
    <property type="component" value="Unassembled WGS sequence"/>
</dbReference>
<reference evidence="8 9" key="1">
    <citation type="submission" date="2011-02" db="EMBL/GenBank/DDBJ databases">
        <title>The Genome Sequence of Sphaeroforma arctica JP610.</title>
        <authorList>
            <consortium name="The Broad Institute Genome Sequencing Platform"/>
            <person name="Russ C."/>
            <person name="Cuomo C."/>
            <person name="Young S.K."/>
            <person name="Zeng Q."/>
            <person name="Gargeya S."/>
            <person name="Alvarado L."/>
            <person name="Berlin A."/>
            <person name="Chapman S.B."/>
            <person name="Chen Z."/>
            <person name="Freedman E."/>
            <person name="Gellesch M."/>
            <person name="Goldberg J."/>
            <person name="Griggs A."/>
            <person name="Gujja S."/>
            <person name="Heilman E."/>
            <person name="Heiman D."/>
            <person name="Howarth C."/>
            <person name="Mehta T."/>
            <person name="Neiman D."/>
            <person name="Pearson M."/>
            <person name="Roberts A."/>
            <person name="Saif S."/>
            <person name="Shea T."/>
            <person name="Shenoy N."/>
            <person name="Sisk P."/>
            <person name="Stolte C."/>
            <person name="Sykes S."/>
            <person name="White J."/>
            <person name="Yandava C."/>
            <person name="Burger G."/>
            <person name="Gray M.W."/>
            <person name="Holland P.W.H."/>
            <person name="King N."/>
            <person name="Lang F.B.F."/>
            <person name="Roger A.J."/>
            <person name="Ruiz-Trillo I."/>
            <person name="Haas B."/>
            <person name="Nusbaum C."/>
            <person name="Birren B."/>
        </authorList>
    </citation>
    <scope>NUCLEOTIDE SEQUENCE [LARGE SCALE GENOMIC DNA]</scope>
    <source>
        <strain evidence="8 9">JP610</strain>
    </source>
</reference>
<gene>
    <name evidence="8" type="ORF">SARC_14817</name>
</gene>
<feature type="non-terminal residue" evidence="8">
    <location>
        <position position="108"/>
    </location>
</feature>
<keyword evidence="6" id="KW-0175">Coiled coil</keyword>
<name>A0A0L0F7I9_9EUKA</name>
<organism evidence="8 9">
    <name type="scientific">Sphaeroforma arctica JP610</name>
    <dbReference type="NCBI Taxonomy" id="667725"/>
    <lineage>
        <taxon>Eukaryota</taxon>
        <taxon>Ichthyosporea</taxon>
        <taxon>Ichthyophonida</taxon>
        <taxon>Sphaeroforma</taxon>
    </lineage>
</organism>
<keyword evidence="3" id="KW-0805">Transcription regulation</keyword>
<evidence type="ECO:0000313" key="9">
    <source>
        <dbReference type="Proteomes" id="UP000054560"/>
    </source>
</evidence>
<evidence type="ECO:0000313" key="8">
    <source>
        <dbReference type="EMBL" id="KNC72624.1"/>
    </source>
</evidence>
<dbReference type="RefSeq" id="XP_014146526.1">
    <property type="nucleotide sequence ID" value="XM_014291051.1"/>
</dbReference>
<evidence type="ECO:0000256" key="6">
    <source>
        <dbReference type="SAM" id="Coils"/>
    </source>
</evidence>
<dbReference type="OrthoDB" id="70376at2759"/>
<evidence type="ECO:0000256" key="4">
    <source>
        <dbReference type="ARBA" id="ARBA00023163"/>
    </source>
</evidence>
<dbReference type="EMBL" id="KQ246736">
    <property type="protein sequence ID" value="KNC72624.1"/>
    <property type="molecule type" value="Genomic_DNA"/>
</dbReference>
<dbReference type="InterPro" id="IPR013907">
    <property type="entry name" value="Sds3"/>
</dbReference>
<feature type="region of interest" description="Disordered" evidence="7">
    <location>
        <begin position="1"/>
        <end position="29"/>
    </location>
</feature>
<keyword evidence="9" id="KW-1185">Reference proteome</keyword>
<keyword evidence="4" id="KW-0804">Transcription</keyword>
<evidence type="ECO:0000256" key="5">
    <source>
        <dbReference type="ARBA" id="ARBA00023242"/>
    </source>
</evidence>
<evidence type="ECO:0000256" key="1">
    <source>
        <dbReference type="ARBA" id="ARBA00004123"/>
    </source>
</evidence>
<accession>A0A0L0F7I9</accession>
<dbReference type="Pfam" id="PF08598">
    <property type="entry name" value="Sds3"/>
    <property type="match status" value="1"/>
</dbReference>
<dbReference type="AlphaFoldDB" id="A0A0L0F7I9"/>